<proteinExistence type="predicted"/>
<keyword evidence="1" id="KW-1133">Transmembrane helix</keyword>
<reference evidence="2 3" key="1">
    <citation type="submission" date="2023-03" db="EMBL/GenBank/DDBJ databases">
        <title>Genome sequence of Lichtheimia ornata CBS 291.66.</title>
        <authorList>
            <person name="Mohabir J.T."/>
            <person name="Shea T.P."/>
            <person name="Kurbessoian T."/>
            <person name="Berby B."/>
            <person name="Fontaine J."/>
            <person name="Livny J."/>
            <person name="Gnirke A."/>
            <person name="Stajich J.E."/>
            <person name="Cuomo C.A."/>
        </authorList>
    </citation>
    <scope>NUCLEOTIDE SEQUENCE [LARGE SCALE GENOMIC DNA]</scope>
    <source>
        <strain evidence="2">CBS 291.66</strain>
    </source>
</reference>
<organism evidence="2 3">
    <name type="scientific">Lichtheimia ornata</name>
    <dbReference type="NCBI Taxonomy" id="688661"/>
    <lineage>
        <taxon>Eukaryota</taxon>
        <taxon>Fungi</taxon>
        <taxon>Fungi incertae sedis</taxon>
        <taxon>Mucoromycota</taxon>
        <taxon>Mucoromycotina</taxon>
        <taxon>Mucoromycetes</taxon>
        <taxon>Mucorales</taxon>
        <taxon>Lichtheimiaceae</taxon>
        <taxon>Lichtheimia</taxon>
    </lineage>
</organism>
<evidence type="ECO:0000256" key="1">
    <source>
        <dbReference type="SAM" id="Phobius"/>
    </source>
</evidence>
<keyword evidence="1" id="KW-0472">Membrane</keyword>
<evidence type="ECO:0000313" key="2">
    <source>
        <dbReference type="EMBL" id="KAJ8663401.1"/>
    </source>
</evidence>
<dbReference type="AlphaFoldDB" id="A0AAD7Y416"/>
<gene>
    <name evidence="2" type="ORF">O0I10_000640</name>
</gene>
<evidence type="ECO:0000313" key="3">
    <source>
        <dbReference type="Proteomes" id="UP001234581"/>
    </source>
</evidence>
<feature type="transmembrane region" description="Helical" evidence="1">
    <location>
        <begin position="29"/>
        <end position="54"/>
    </location>
</feature>
<keyword evidence="3" id="KW-1185">Reference proteome</keyword>
<dbReference type="GeneID" id="83208062"/>
<comment type="caution">
    <text evidence="2">The sequence shown here is derived from an EMBL/GenBank/DDBJ whole genome shotgun (WGS) entry which is preliminary data.</text>
</comment>
<dbReference type="EMBL" id="JARTCD010000002">
    <property type="protein sequence ID" value="KAJ8663401.1"/>
    <property type="molecule type" value="Genomic_DNA"/>
</dbReference>
<dbReference type="RefSeq" id="XP_058348313.1">
    <property type="nucleotide sequence ID" value="XM_058480749.1"/>
</dbReference>
<keyword evidence="1" id="KW-0812">Transmembrane</keyword>
<accession>A0AAD7Y416</accession>
<dbReference type="Proteomes" id="UP001234581">
    <property type="component" value="Unassembled WGS sequence"/>
</dbReference>
<protein>
    <submittedName>
        <fullName evidence="2">Uncharacterized protein</fullName>
    </submittedName>
</protein>
<name>A0AAD7Y416_9FUNG</name>
<sequence length="103" mass="10780">MSTLVVETVGFGKIEGGQRSLSNLKVVGLALLGILGSLLSGVFVSICEISLSVVGQLHELMILRPNHCCLEPPSASIDHAAFSSITTLGLSSTKTQLWTINAT</sequence>